<gene>
    <name evidence="2" type="ORF">FGO68_gene8772</name>
</gene>
<reference evidence="2" key="1">
    <citation type="submission" date="2019-06" db="EMBL/GenBank/DDBJ databases">
        <authorList>
            <person name="Zheng W."/>
        </authorList>
    </citation>
    <scope>NUCLEOTIDE SEQUENCE</scope>
    <source>
        <strain evidence="2">QDHG01</strain>
    </source>
</reference>
<accession>A0A8J8NBR6</accession>
<dbReference type="EMBL" id="RRYP01029757">
    <property type="protein sequence ID" value="TNV71545.1"/>
    <property type="molecule type" value="Genomic_DNA"/>
</dbReference>
<organism evidence="2 3">
    <name type="scientific">Halteria grandinella</name>
    <dbReference type="NCBI Taxonomy" id="5974"/>
    <lineage>
        <taxon>Eukaryota</taxon>
        <taxon>Sar</taxon>
        <taxon>Alveolata</taxon>
        <taxon>Ciliophora</taxon>
        <taxon>Intramacronucleata</taxon>
        <taxon>Spirotrichea</taxon>
        <taxon>Stichotrichia</taxon>
        <taxon>Sporadotrichida</taxon>
        <taxon>Halteriidae</taxon>
        <taxon>Halteria</taxon>
    </lineage>
</organism>
<dbReference type="Proteomes" id="UP000785679">
    <property type="component" value="Unassembled WGS sequence"/>
</dbReference>
<dbReference type="Pfam" id="PF21746">
    <property type="entry name" value="DUF6869"/>
    <property type="match status" value="1"/>
</dbReference>
<sequence length="141" mass="15840">MEMPIDHRWNALNDLDWEAFARAWLAELRGDPESPDSEMGQTVVMMNFTAAPEHQWKFIRCAVAASESDDDLNSIAAGPLEHLLGKHSENWIEAVEDQSARDPKFAKMIGGVWKSMMPDKVWDRVQKLQARDTGTSGPESG</sequence>
<feature type="domain" description="DUF6869" evidence="1">
    <location>
        <begin position="42"/>
        <end position="131"/>
    </location>
</feature>
<protein>
    <recommendedName>
        <fullName evidence="1">DUF6869 domain-containing protein</fullName>
    </recommendedName>
</protein>
<dbReference type="AlphaFoldDB" id="A0A8J8NBR6"/>
<dbReference type="InterPro" id="IPR049221">
    <property type="entry name" value="DUF6869"/>
</dbReference>
<name>A0A8J8NBR6_HALGN</name>
<evidence type="ECO:0000313" key="2">
    <source>
        <dbReference type="EMBL" id="TNV71545.1"/>
    </source>
</evidence>
<evidence type="ECO:0000259" key="1">
    <source>
        <dbReference type="Pfam" id="PF21746"/>
    </source>
</evidence>
<keyword evidence="3" id="KW-1185">Reference proteome</keyword>
<comment type="caution">
    <text evidence="2">The sequence shown here is derived from an EMBL/GenBank/DDBJ whole genome shotgun (WGS) entry which is preliminary data.</text>
</comment>
<proteinExistence type="predicted"/>
<evidence type="ECO:0000313" key="3">
    <source>
        <dbReference type="Proteomes" id="UP000785679"/>
    </source>
</evidence>